<gene>
    <name evidence="1" type="ORF">O0S09_06270</name>
</gene>
<keyword evidence="2" id="KW-1185">Reference proteome</keyword>
<name>A0ABT4INM9_9EURY</name>
<organism evidence="1 2">
    <name type="scientific">Methanocorpusculum vombati</name>
    <dbReference type="NCBI Taxonomy" id="3002864"/>
    <lineage>
        <taxon>Archaea</taxon>
        <taxon>Methanobacteriati</taxon>
        <taxon>Methanobacteriota</taxon>
        <taxon>Stenosarchaea group</taxon>
        <taxon>Methanomicrobia</taxon>
        <taxon>Methanomicrobiales</taxon>
        <taxon>Methanocorpusculaceae</taxon>
        <taxon>Methanocorpusculum</taxon>
    </lineage>
</organism>
<sequence length="121" mass="14024">MTEITRILEFDRDLKKLLKKYPSLHADMDVFITALSFIRQNEIRGTVRIANLGETYAKYPVYKVKSFRCMSLKGQGSKSGMRVIFYDDVAADKITLIQIYHKSTTENHDVVRILEFLESLS</sequence>
<dbReference type="RefSeq" id="WP_268923115.1">
    <property type="nucleotide sequence ID" value="NZ_JAPTGC010000007.1"/>
</dbReference>
<comment type="caution">
    <text evidence="1">The sequence shown here is derived from an EMBL/GenBank/DDBJ whole genome shotgun (WGS) entry which is preliminary data.</text>
</comment>
<dbReference type="Proteomes" id="UP001141336">
    <property type="component" value="Unassembled WGS sequence"/>
</dbReference>
<reference evidence="1" key="1">
    <citation type="submission" date="2022-12" db="EMBL/GenBank/DDBJ databases">
        <title>Isolation and characterisation of novel Methanocorpusculum spp. from native Australian herbivores indicates the genus is ancestrally host-associated.</title>
        <authorList>
            <person name="Volmer J.G."/>
            <person name="Soo R.M."/>
            <person name="Evans P.N."/>
            <person name="Hoedt E.C."/>
            <person name="Astorga Alsina A.L."/>
            <person name="Woodcroft B.J."/>
            <person name="Tyson G.W."/>
            <person name="Hugenholtz P."/>
            <person name="Morrison M."/>
        </authorList>
    </citation>
    <scope>NUCLEOTIDE SEQUENCE</scope>
    <source>
        <strain evidence="1">CW153</strain>
    </source>
</reference>
<protein>
    <submittedName>
        <fullName evidence="1">Uncharacterized protein</fullName>
    </submittedName>
</protein>
<dbReference type="EMBL" id="JAPTGC010000007">
    <property type="protein sequence ID" value="MCZ0862857.1"/>
    <property type="molecule type" value="Genomic_DNA"/>
</dbReference>
<evidence type="ECO:0000313" key="1">
    <source>
        <dbReference type="EMBL" id="MCZ0862857.1"/>
    </source>
</evidence>
<proteinExistence type="predicted"/>
<evidence type="ECO:0000313" key="2">
    <source>
        <dbReference type="Proteomes" id="UP001141336"/>
    </source>
</evidence>
<accession>A0ABT4INM9</accession>